<gene>
    <name evidence="2" type="ORF">KY290_001105</name>
</gene>
<evidence type="ECO:0000256" key="1">
    <source>
        <dbReference type="SAM" id="Phobius"/>
    </source>
</evidence>
<proteinExistence type="predicted"/>
<keyword evidence="1" id="KW-1133">Transmembrane helix</keyword>
<protein>
    <submittedName>
        <fullName evidence="2">Uncharacterized protein</fullName>
    </submittedName>
</protein>
<dbReference type="EMBL" id="JAIVGD010000001">
    <property type="protein sequence ID" value="KAH0781507.1"/>
    <property type="molecule type" value="Genomic_DNA"/>
</dbReference>
<keyword evidence="1" id="KW-0472">Membrane</keyword>
<evidence type="ECO:0000313" key="3">
    <source>
        <dbReference type="Proteomes" id="UP000826656"/>
    </source>
</evidence>
<accession>A0ABQ7WL58</accession>
<keyword evidence="3" id="KW-1185">Reference proteome</keyword>
<evidence type="ECO:0000313" key="2">
    <source>
        <dbReference type="EMBL" id="KAH0781507.1"/>
    </source>
</evidence>
<feature type="transmembrane region" description="Helical" evidence="1">
    <location>
        <begin position="51"/>
        <end position="67"/>
    </location>
</feature>
<sequence length="235" mass="26261">MSLSRVTKKGMMSLSGLFPRSNSSLFLCSVLLFCLLSTLYIGGVKTKSIKYLSVFVLLPFLFLNYYSGEALEGFLAVCDAGRGSPSSPFYPPGREAQSHIPVSEIAPISRAILVLKLKSPLLPDIQRKAKLQHRLSFYFIGRNESRHLPLFLGILEKQFLMEKRVEAALVGDGCPPQIVLAQRSEIRNLLFNHPTRGGAALFENTLNRHLGQVEQDGMQQSVPYLKVLCATRYWV</sequence>
<dbReference type="Proteomes" id="UP000826656">
    <property type="component" value="Unassembled WGS sequence"/>
</dbReference>
<name>A0ABQ7WL58_SOLTU</name>
<organism evidence="2 3">
    <name type="scientific">Solanum tuberosum</name>
    <name type="common">Potato</name>
    <dbReference type="NCBI Taxonomy" id="4113"/>
    <lineage>
        <taxon>Eukaryota</taxon>
        <taxon>Viridiplantae</taxon>
        <taxon>Streptophyta</taxon>
        <taxon>Embryophyta</taxon>
        <taxon>Tracheophyta</taxon>
        <taxon>Spermatophyta</taxon>
        <taxon>Magnoliopsida</taxon>
        <taxon>eudicotyledons</taxon>
        <taxon>Gunneridae</taxon>
        <taxon>Pentapetalae</taxon>
        <taxon>asterids</taxon>
        <taxon>lamiids</taxon>
        <taxon>Solanales</taxon>
        <taxon>Solanaceae</taxon>
        <taxon>Solanoideae</taxon>
        <taxon>Solaneae</taxon>
        <taxon>Solanum</taxon>
    </lineage>
</organism>
<comment type="caution">
    <text evidence="2">The sequence shown here is derived from an EMBL/GenBank/DDBJ whole genome shotgun (WGS) entry which is preliminary data.</text>
</comment>
<reference evidence="2 3" key="1">
    <citation type="journal article" date="2021" name="bioRxiv">
        <title>Chromosome-scale and haplotype-resolved genome assembly of a tetraploid potato cultivar.</title>
        <authorList>
            <person name="Sun H."/>
            <person name="Jiao W.-B."/>
            <person name="Krause K."/>
            <person name="Campoy J.A."/>
            <person name="Goel M."/>
            <person name="Folz-Donahue K."/>
            <person name="Kukat C."/>
            <person name="Huettel B."/>
            <person name="Schneeberger K."/>
        </authorList>
    </citation>
    <scope>NUCLEOTIDE SEQUENCE [LARGE SCALE GENOMIC DNA]</scope>
    <source>
        <strain evidence="2">SolTubOtavaFocal</strain>
        <tissue evidence="2">Leaves</tissue>
    </source>
</reference>
<keyword evidence="1" id="KW-0812">Transmembrane</keyword>